<dbReference type="Proteomes" id="UP000294847">
    <property type="component" value="Chromosome 4"/>
</dbReference>
<protein>
    <submittedName>
        <fullName evidence="1">Uncharacterized protein</fullName>
    </submittedName>
</protein>
<evidence type="ECO:0000313" key="2">
    <source>
        <dbReference type="Proteomes" id="UP000294847"/>
    </source>
</evidence>
<dbReference type="EMBL" id="CP034207">
    <property type="protein sequence ID" value="QBZ61854.1"/>
    <property type="molecule type" value="Genomic_DNA"/>
</dbReference>
<gene>
    <name evidence="1" type="ORF">PoMZ_08812</name>
</gene>
<dbReference type="AlphaFoldDB" id="A0A4P7NIM6"/>
<organism evidence="1 2">
    <name type="scientific">Pyricularia oryzae</name>
    <name type="common">Rice blast fungus</name>
    <name type="synonym">Magnaporthe oryzae</name>
    <dbReference type="NCBI Taxonomy" id="318829"/>
    <lineage>
        <taxon>Eukaryota</taxon>
        <taxon>Fungi</taxon>
        <taxon>Dikarya</taxon>
        <taxon>Ascomycota</taxon>
        <taxon>Pezizomycotina</taxon>
        <taxon>Sordariomycetes</taxon>
        <taxon>Sordariomycetidae</taxon>
        <taxon>Magnaporthales</taxon>
        <taxon>Pyriculariaceae</taxon>
        <taxon>Pyricularia</taxon>
    </lineage>
</organism>
<reference evidence="1 2" key="1">
    <citation type="journal article" date="2019" name="Mol. Biol. Evol.">
        <title>Blast fungal genomes show frequent chromosomal changes, gene gains and losses, and effector gene turnover.</title>
        <authorList>
            <person name="Gomez Luciano L.B."/>
            <person name="Jason Tsai I."/>
            <person name="Chuma I."/>
            <person name="Tosa Y."/>
            <person name="Chen Y.H."/>
            <person name="Li J.Y."/>
            <person name="Li M.Y."/>
            <person name="Jade Lu M.Y."/>
            <person name="Nakayashiki H."/>
            <person name="Li W.H."/>
        </authorList>
    </citation>
    <scope>NUCLEOTIDE SEQUENCE [LARGE SCALE GENOMIC DNA]</scope>
    <source>
        <strain evidence="1">MZ5-1-6</strain>
    </source>
</reference>
<proteinExistence type="predicted"/>
<name>A0A4P7NIM6_PYROR</name>
<accession>A0A4P7NIM6</accession>
<sequence length="71" mass="7867">MGLGCRQRGHPALPAKGEWGKGGLHYSSARYLLFHFGSDTIRCCFAAIGNGFPFCTLVFLSRHFYLRTIGT</sequence>
<evidence type="ECO:0000313" key="1">
    <source>
        <dbReference type="EMBL" id="QBZ61854.1"/>
    </source>
</evidence>